<dbReference type="AlphaFoldDB" id="A0AB36EL80"/>
<name>A0AB36EL80_AGRTU</name>
<evidence type="ECO:0000313" key="2">
    <source>
        <dbReference type="Proteomes" id="UP000093451"/>
    </source>
</evidence>
<dbReference type="Proteomes" id="UP000093451">
    <property type="component" value="Unassembled WGS sequence"/>
</dbReference>
<dbReference type="EMBL" id="LXKT01000029">
    <property type="protein sequence ID" value="OCJ32862.1"/>
    <property type="molecule type" value="Genomic_DNA"/>
</dbReference>
<evidence type="ECO:0000313" key="1">
    <source>
        <dbReference type="EMBL" id="OCJ32862.1"/>
    </source>
</evidence>
<comment type="caution">
    <text evidence="1">The sequence shown here is derived from an EMBL/GenBank/DDBJ whole genome shotgun (WGS) entry which is preliminary data.</text>
</comment>
<accession>A0AB36EL80</accession>
<organism evidence="1 2">
    <name type="scientific">Agrobacterium tumefaciens</name>
    <dbReference type="NCBI Taxonomy" id="358"/>
    <lineage>
        <taxon>Bacteria</taxon>
        <taxon>Pseudomonadati</taxon>
        <taxon>Pseudomonadota</taxon>
        <taxon>Alphaproteobacteria</taxon>
        <taxon>Hyphomicrobiales</taxon>
        <taxon>Rhizobiaceae</taxon>
        <taxon>Rhizobium/Agrobacterium group</taxon>
        <taxon>Agrobacterium</taxon>
        <taxon>Agrobacterium tumefaciens complex</taxon>
    </lineage>
</organism>
<gene>
    <name evidence="1" type="ORF">A6U91_22080</name>
</gene>
<reference evidence="1 2" key="1">
    <citation type="journal article" date="2016" name="PeerJ">
        <title>Gall-ID: tools for genotyping gall-causing phytopathogenic bacteria.</title>
        <authorList>
            <person name="Davis E.W.II."/>
            <person name="Weisberg A.J."/>
            <person name="Tabima J.F."/>
            <person name="Grunwald N.J."/>
            <person name="Chang J.H."/>
        </authorList>
    </citation>
    <scope>NUCLEOTIDE SEQUENCE [LARGE SCALE GENOMIC DNA]</scope>
    <source>
        <strain evidence="1 2">N2/73</strain>
    </source>
</reference>
<proteinExistence type="predicted"/>
<protein>
    <submittedName>
        <fullName evidence="1">Uncharacterized protein</fullName>
    </submittedName>
</protein>
<sequence length="90" mass="10237">MSSSAQGFKVSFASRIMLATKARGCKMYEDIIIARWLEEAMTSNRRSPSGFDGAIPSELEKHEAHAISQLGPERFGYLRDYYEQMIARPF</sequence>